<reference evidence="3" key="1">
    <citation type="journal article" date="2019" name="Int. J. Syst. Evol. Microbiol.">
        <title>The Global Catalogue of Microorganisms (GCM) 10K type strain sequencing project: providing services to taxonomists for standard genome sequencing and annotation.</title>
        <authorList>
            <consortium name="The Broad Institute Genomics Platform"/>
            <consortium name="The Broad Institute Genome Sequencing Center for Infectious Disease"/>
            <person name="Wu L."/>
            <person name="Ma J."/>
        </authorList>
    </citation>
    <scope>NUCLEOTIDE SEQUENCE [LARGE SCALE GENOMIC DNA]</scope>
    <source>
        <strain evidence="3">JCM 17066</strain>
    </source>
</reference>
<feature type="signal peptide" evidence="1">
    <location>
        <begin position="1"/>
        <end position="21"/>
    </location>
</feature>
<proteinExistence type="predicted"/>
<sequence>MIEKKITVLSIAVALALTACGGGGSSGTGTGSVGGTPATATTAAGKAVDGYLSGASVLCDANNNGVADAGEAVVVTDAQGNFTFSPACSSTIVVSGGTSIDTGLPFAGTLKAPAGSTFATPLTTLMVSGGLSAAQVAVALGLPAGTDVSQVDPVSNSDLYKKTLALQQVIQQTTETLGALAQDASPATIQAIYSQVAKAVVTTLAANPTIPLVDVSGNVSNSLVSGIVLQSVNNVAATTDPALTTTQSSLAGFSASSVATLISGAIANQAQTLAQSSDAALIGQATLLQSTPTIANATSQVAALLTTGVSGQVNLAAVGGALQQLSSPDGSSDATAISSFLGAIATQSQAAGIPPPAVTIGDLSKRKNYLAIQNDSITIGGDAYNLRQFLNGITLRHKPSPIDTFSFAFDVFGRPIPKNAGGVMTTRVSLAVEVADAGGSGRVLQLAMDKADLTMDNKQQLTIVVPAGARMYAYGKTSKDVSANLTLTNIAANQFVAVADNTLTFNTGNVLKRILGQIEGQSGGVFSNLQNLTGTFNMKFVVSNLNVGSETDKSAVRGLSVGVTGSGQPPVNGLGVKGVMTIP</sequence>
<organism evidence="2 3">
    <name type="scientific">Paraherbaspirillum soli</name>
    <dbReference type="NCBI Taxonomy" id="631222"/>
    <lineage>
        <taxon>Bacteria</taxon>
        <taxon>Pseudomonadati</taxon>
        <taxon>Pseudomonadota</taxon>
        <taxon>Betaproteobacteria</taxon>
        <taxon>Burkholderiales</taxon>
        <taxon>Oxalobacteraceae</taxon>
        <taxon>Paraherbaspirillum</taxon>
    </lineage>
</organism>
<keyword evidence="1" id="KW-0732">Signal</keyword>
<evidence type="ECO:0000313" key="3">
    <source>
        <dbReference type="Proteomes" id="UP001596045"/>
    </source>
</evidence>
<name>A0ABW0M926_9BURK</name>
<feature type="chain" id="PRO_5046281128" description="Carboxypeptidase regulatory-like domain-containing protein" evidence="1">
    <location>
        <begin position="22"/>
        <end position="583"/>
    </location>
</feature>
<dbReference type="Proteomes" id="UP001596045">
    <property type="component" value="Unassembled WGS sequence"/>
</dbReference>
<evidence type="ECO:0008006" key="4">
    <source>
        <dbReference type="Google" id="ProtNLM"/>
    </source>
</evidence>
<comment type="caution">
    <text evidence="2">The sequence shown here is derived from an EMBL/GenBank/DDBJ whole genome shotgun (WGS) entry which is preliminary data.</text>
</comment>
<accession>A0ABW0M926</accession>
<evidence type="ECO:0000313" key="2">
    <source>
        <dbReference type="EMBL" id="MFC5474718.1"/>
    </source>
</evidence>
<protein>
    <recommendedName>
        <fullName evidence="4">Carboxypeptidase regulatory-like domain-containing protein</fullName>
    </recommendedName>
</protein>
<evidence type="ECO:0000256" key="1">
    <source>
        <dbReference type="SAM" id="SignalP"/>
    </source>
</evidence>
<dbReference type="RefSeq" id="WP_378997828.1">
    <property type="nucleotide sequence ID" value="NZ_JBHSMT010000022.1"/>
</dbReference>
<dbReference type="PROSITE" id="PS51257">
    <property type="entry name" value="PROKAR_LIPOPROTEIN"/>
    <property type="match status" value="1"/>
</dbReference>
<keyword evidence="3" id="KW-1185">Reference proteome</keyword>
<dbReference type="EMBL" id="JBHSMT010000022">
    <property type="protein sequence ID" value="MFC5474718.1"/>
    <property type="molecule type" value="Genomic_DNA"/>
</dbReference>
<gene>
    <name evidence="2" type="ORF">ACFPM8_12210</name>
</gene>
<dbReference type="SUPFAM" id="SSF117074">
    <property type="entry name" value="Hypothetical protein PA1324"/>
    <property type="match status" value="1"/>
</dbReference>